<feature type="coiled-coil region" evidence="4">
    <location>
        <begin position="78"/>
        <end position="105"/>
    </location>
</feature>
<keyword evidence="2" id="KW-0560">Oxidoreductase</keyword>
<dbReference type="InterPro" id="IPR036291">
    <property type="entry name" value="NAD(P)-bd_dom_sf"/>
</dbReference>
<dbReference type="PRINTS" id="PR00081">
    <property type="entry name" value="GDHRDH"/>
</dbReference>
<evidence type="ECO:0000256" key="3">
    <source>
        <dbReference type="RuleBase" id="RU000363"/>
    </source>
</evidence>
<feature type="transmembrane region" description="Helical" evidence="5">
    <location>
        <begin position="12"/>
        <end position="30"/>
    </location>
</feature>
<gene>
    <name evidence="6" type="primary">rdh10</name>
    <name evidence="6" type="ORF">g.14407</name>
</gene>
<dbReference type="InterPro" id="IPR020904">
    <property type="entry name" value="Sc_DH/Rdtase_CS"/>
</dbReference>
<reference evidence="6" key="1">
    <citation type="submission" date="2018-10" db="EMBL/GenBank/DDBJ databases">
        <title>Transcriptome assembly of Aceria tosichella (Wheat curl mite) Type 2.</title>
        <authorList>
            <person name="Scully E.D."/>
            <person name="Geib S.M."/>
            <person name="Palmer N.A."/>
            <person name="Gupta A.K."/>
            <person name="Sarath G."/>
            <person name="Tatineni S."/>
        </authorList>
    </citation>
    <scope>NUCLEOTIDE SEQUENCE</scope>
    <source>
        <strain evidence="6">LincolnNE</strain>
    </source>
</reference>
<keyword evidence="4" id="KW-0175">Coiled coil</keyword>
<dbReference type="GO" id="GO:0016616">
    <property type="term" value="F:oxidoreductase activity, acting on the CH-OH group of donors, NAD or NADP as acceptor"/>
    <property type="evidence" value="ECO:0007669"/>
    <property type="project" value="TreeGrafter"/>
</dbReference>
<evidence type="ECO:0000313" key="6">
    <source>
        <dbReference type="EMBL" id="MDE45368.1"/>
    </source>
</evidence>
<organism evidence="6">
    <name type="scientific">Aceria tosichella</name>
    <name type="common">wheat curl mite</name>
    <dbReference type="NCBI Taxonomy" id="561515"/>
    <lineage>
        <taxon>Eukaryota</taxon>
        <taxon>Metazoa</taxon>
        <taxon>Ecdysozoa</taxon>
        <taxon>Arthropoda</taxon>
        <taxon>Chelicerata</taxon>
        <taxon>Arachnida</taxon>
        <taxon>Acari</taxon>
        <taxon>Acariformes</taxon>
        <taxon>Trombidiformes</taxon>
        <taxon>Prostigmata</taxon>
        <taxon>Eupodina</taxon>
        <taxon>Eriophyoidea</taxon>
        <taxon>Eriophyidae</taxon>
        <taxon>Eriophyinae</taxon>
        <taxon>Aceriini</taxon>
        <taxon>Aceria</taxon>
    </lineage>
</organism>
<dbReference type="Pfam" id="PF00106">
    <property type="entry name" value="adh_short"/>
    <property type="match status" value="2"/>
</dbReference>
<dbReference type="PANTHER" id="PTHR24322:SF736">
    <property type="entry name" value="RETINOL DEHYDROGENASE 10"/>
    <property type="match status" value="1"/>
</dbReference>
<evidence type="ECO:0000256" key="4">
    <source>
        <dbReference type="SAM" id="Coils"/>
    </source>
</evidence>
<dbReference type="SUPFAM" id="SSF51735">
    <property type="entry name" value="NAD(P)-binding Rossmann-fold domains"/>
    <property type="match status" value="1"/>
</dbReference>
<keyword evidence="5" id="KW-0812">Transmembrane</keyword>
<evidence type="ECO:0000256" key="5">
    <source>
        <dbReference type="SAM" id="Phobius"/>
    </source>
</evidence>
<accession>A0A6G1S4R8</accession>
<keyword evidence="5" id="KW-0472">Membrane</keyword>
<dbReference type="EMBL" id="GGYP01000597">
    <property type="protein sequence ID" value="MDE45368.1"/>
    <property type="molecule type" value="Transcribed_RNA"/>
</dbReference>
<dbReference type="PANTHER" id="PTHR24322">
    <property type="entry name" value="PKSB"/>
    <property type="match status" value="1"/>
</dbReference>
<dbReference type="AlphaFoldDB" id="A0A6G1S4R8"/>
<dbReference type="CDD" id="cd05339">
    <property type="entry name" value="17beta-HSDXI-like_SDR_c"/>
    <property type="match status" value="1"/>
</dbReference>
<dbReference type="InterPro" id="IPR002347">
    <property type="entry name" value="SDR_fam"/>
</dbReference>
<dbReference type="GO" id="GO:0005811">
    <property type="term" value="C:lipid droplet"/>
    <property type="evidence" value="ECO:0007669"/>
    <property type="project" value="TreeGrafter"/>
</dbReference>
<dbReference type="Gene3D" id="3.40.50.720">
    <property type="entry name" value="NAD(P)-binding Rossmann-like Domain"/>
    <property type="match status" value="1"/>
</dbReference>
<dbReference type="PROSITE" id="PS00061">
    <property type="entry name" value="ADH_SHORT"/>
    <property type="match status" value="1"/>
</dbReference>
<proteinExistence type="inferred from homology"/>
<evidence type="ECO:0000256" key="1">
    <source>
        <dbReference type="ARBA" id="ARBA00006484"/>
    </source>
</evidence>
<keyword evidence="5" id="KW-1133">Transmembrane helix</keyword>
<comment type="similarity">
    <text evidence="1 3">Belongs to the short-chain dehydrogenases/reductases (SDR) family.</text>
</comment>
<sequence>MDQFEPVFRFLKYMPAIIWATLVSLVQWFIPYSWYAKDVSDEIVLITGAGSGLGRQIALEYAKLNASLVLWDINEAGLRETKKMVEKEQRRLESTTKKKKEETSNNYKRICLAYNVDVGNREAVYESAKQVRKDLESMEGASKKYVSILVNNAGIYHGLMLHELKDHQIERIFRINILAHFWTVRAFLPEMIKQEHGHIVEIASMGGLSGMMKQVDYCATKFATIGFEESLSIELTAMGLEDKIHTTAICPLFFQSNLFTGFDSKATAIMTTDYVASQAVLGMRCNHSRVLLPPKAYLLNLIKPITPRKGAFLWAKILNLMEGIRDVKGAAAN</sequence>
<evidence type="ECO:0000256" key="2">
    <source>
        <dbReference type="ARBA" id="ARBA00023002"/>
    </source>
</evidence>
<dbReference type="PRINTS" id="PR00080">
    <property type="entry name" value="SDRFAMILY"/>
</dbReference>
<protein>
    <submittedName>
        <fullName evidence="6">Retinol dehydrogenase 10</fullName>
    </submittedName>
</protein>
<name>A0A6G1S4R8_9ACAR</name>